<comment type="caution">
    <text evidence="2">The sequence shown here is derived from an EMBL/GenBank/DDBJ whole genome shotgun (WGS) entry which is preliminary data.</text>
</comment>
<organism evidence="2 3">
    <name type="scientific">Colocasia esculenta</name>
    <name type="common">Wild taro</name>
    <name type="synonym">Arum esculentum</name>
    <dbReference type="NCBI Taxonomy" id="4460"/>
    <lineage>
        <taxon>Eukaryota</taxon>
        <taxon>Viridiplantae</taxon>
        <taxon>Streptophyta</taxon>
        <taxon>Embryophyta</taxon>
        <taxon>Tracheophyta</taxon>
        <taxon>Spermatophyta</taxon>
        <taxon>Magnoliopsida</taxon>
        <taxon>Liliopsida</taxon>
        <taxon>Araceae</taxon>
        <taxon>Aroideae</taxon>
        <taxon>Colocasieae</taxon>
        <taxon>Colocasia</taxon>
    </lineage>
</organism>
<accession>A0A843UIX2</accession>
<protein>
    <submittedName>
        <fullName evidence="2">Uncharacterized protein</fullName>
    </submittedName>
</protein>
<name>A0A843UIX2_COLES</name>
<reference evidence="2" key="1">
    <citation type="submission" date="2017-07" db="EMBL/GenBank/DDBJ databases">
        <title>Taro Niue Genome Assembly and Annotation.</title>
        <authorList>
            <person name="Atibalentja N."/>
            <person name="Keating K."/>
            <person name="Fields C.J."/>
        </authorList>
    </citation>
    <scope>NUCLEOTIDE SEQUENCE</scope>
    <source>
        <strain evidence="2">Niue_2</strain>
        <tissue evidence="2">Leaf</tissue>
    </source>
</reference>
<dbReference type="EMBL" id="NMUH01000482">
    <property type="protein sequence ID" value="MQL79919.1"/>
    <property type="molecule type" value="Genomic_DNA"/>
</dbReference>
<gene>
    <name evidence="2" type="ORF">Taro_012350</name>
</gene>
<evidence type="ECO:0000256" key="1">
    <source>
        <dbReference type="SAM" id="MobiDB-lite"/>
    </source>
</evidence>
<keyword evidence="3" id="KW-1185">Reference proteome</keyword>
<dbReference type="Proteomes" id="UP000652761">
    <property type="component" value="Unassembled WGS sequence"/>
</dbReference>
<proteinExistence type="predicted"/>
<sequence>MWSAPSRSHSSTVAVRSCLSKRKGKKERKLGWRARRGHRFGGAYCLMLVAKGGIQRDRIDPFFTPPWAVPVDEGIMPSFWIPPPATLTVPGGGTHTGLVQRTEPPPAASRPSVLHHGVAASASRTARLDHFPTCPLFESRRTTKADKPEYTVQCMAHGMAILIQDQHQTLYPDWTSIARSSSSGSGSGSVTHSCSSNCSNGWQAFVVDGLYTYLQKL</sequence>
<evidence type="ECO:0000313" key="2">
    <source>
        <dbReference type="EMBL" id="MQL79919.1"/>
    </source>
</evidence>
<evidence type="ECO:0000313" key="3">
    <source>
        <dbReference type="Proteomes" id="UP000652761"/>
    </source>
</evidence>
<feature type="compositionally biased region" description="Polar residues" evidence="1">
    <location>
        <begin position="1"/>
        <end position="14"/>
    </location>
</feature>
<feature type="region of interest" description="Disordered" evidence="1">
    <location>
        <begin position="1"/>
        <end position="20"/>
    </location>
</feature>
<dbReference type="AlphaFoldDB" id="A0A843UIX2"/>